<comment type="catalytic activity">
    <reaction evidence="8">
        <text>2 Fe(III)-[cytochrome b5] + NADH = 2 Fe(II)-[cytochrome b5] + NAD(+) + H(+)</text>
        <dbReference type="Rhea" id="RHEA:46680"/>
        <dbReference type="Rhea" id="RHEA-COMP:10438"/>
        <dbReference type="Rhea" id="RHEA-COMP:10439"/>
        <dbReference type="ChEBI" id="CHEBI:15378"/>
        <dbReference type="ChEBI" id="CHEBI:29033"/>
        <dbReference type="ChEBI" id="CHEBI:29034"/>
        <dbReference type="ChEBI" id="CHEBI:57540"/>
        <dbReference type="ChEBI" id="CHEBI:57945"/>
        <dbReference type="EC" id="1.6.2.2"/>
    </reaction>
</comment>
<feature type="binding site" evidence="7">
    <location>
        <position position="112"/>
    </location>
    <ligand>
        <name>FAD</name>
        <dbReference type="ChEBI" id="CHEBI:57692"/>
    </ligand>
</feature>
<organism evidence="10 11">
    <name type="scientific">Halocaridina rubra</name>
    <name type="common">Hawaiian red shrimp</name>
    <dbReference type="NCBI Taxonomy" id="373956"/>
    <lineage>
        <taxon>Eukaryota</taxon>
        <taxon>Metazoa</taxon>
        <taxon>Ecdysozoa</taxon>
        <taxon>Arthropoda</taxon>
        <taxon>Crustacea</taxon>
        <taxon>Multicrustacea</taxon>
        <taxon>Malacostraca</taxon>
        <taxon>Eumalacostraca</taxon>
        <taxon>Eucarida</taxon>
        <taxon>Decapoda</taxon>
        <taxon>Pleocyemata</taxon>
        <taxon>Caridea</taxon>
        <taxon>Atyoidea</taxon>
        <taxon>Atyidae</taxon>
        <taxon>Halocaridina</taxon>
    </lineage>
</organism>
<dbReference type="AlphaFoldDB" id="A0AAN9ACZ2"/>
<comment type="caution">
    <text evidence="10">The sequence shown here is derived from an EMBL/GenBank/DDBJ whole genome shotgun (WGS) entry which is preliminary data.</text>
</comment>
<dbReference type="InterPro" id="IPR001709">
    <property type="entry name" value="Flavoprot_Pyr_Nucl_cyt_Rdtase"/>
</dbReference>
<comment type="cofactor">
    <cofactor evidence="1 7 8">
        <name>FAD</name>
        <dbReference type="ChEBI" id="CHEBI:57692"/>
    </cofactor>
</comment>
<evidence type="ECO:0000256" key="6">
    <source>
        <dbReference type="ARBA" id="ARBA00023027"/>
    </source>
</evidence>
<keyword evidence="5 8" id="KW-0560">Oxidoreductase</keyword>
<reference evidence="10 11" key="1">
    <citation type="submission" date="2023-11" db="EMBL/GenBank/DDBJ databases">
        <title>Halocaridina rubra genome assembly.</title>
        <authorList>
            <person name="Smith C."/>
        </authorList>
    </citation>
    <scope>NUCLEOTIDE SEQUENCE [LARGE SCALE GENOMIC DNA]</scope>
    <source>
        <strain evidence="10">EP-1</strain>
        <tissue evidence="10">Whole</tissue>
    </source>
</reference>
<dbReference type="CDD" id="cd06183">
    <property type="entry name" value="cyt_b5_reduct_like"/>
    <property type="match status" value="1"/>
</dbReference>
<dbReference type="InterPro" id="IPR039261">
    <property type="entry name" value="FNR_nucleotide-bd"/>
</dbReference>
<dbReference type="Gene3D" id="2.40.30.10">
    <property type="entry name" value="Translation factors"/>
    <property type="match status" value="1"/>
</dbReference>
<keyword evidence="3 7" id="KW-0285">Flavoprotein</keyword>
<dbReference type="InterPro" id="IPR001834">
    <property type="entry name" value="CBR-like"/>
</dbReference>
<dbReference type="PANTHER" id="PTHR19370">
    <property type="entry name" value="NADH-CYTOCHROME B5 REDUCTASE"/>
    <property type="match status" value="1"/>
</dbReference>
<dbReference type="InterPro" id="IPR001433">
    <property type="entry name" value="OxRdtase_FAD/NAD-bd"/>
</dbReference>
<gene>
    <name evidence="10" type="primary">CYB5RL</name>
    <name evidence="10" type="ORF">SK128_023772</name>
</gene>
<feature type="binding site" evidence="7">
    <location>
        <position position="131"/>
    </location>
    <ligand>
        <name>FAD</name>
        <dbReference type="ChEBI" id="CHEBI:57692"/>
    </ligand>
</feature>
<dbReference type="PANTHER" id="PTHR19370:SF184">
    <property type="entry name" value="NADH-CYTOCHROME B5 REDUCTASE-LIKE"/>
    <property type="match status" value="1"/>
</dbReference>
<comment type="similarity">
    <text evidence="2 8">Belongs to the flavoprotein pyridine nucleotide cytochrome reductase family.</text>
</comment>
<evidence type="ECO:0000256" key="1">
    <source>
        <dbReference type="ARBA" id="ARBA00001974"/>
    </source>
</evidence>
<evidence type="ECO:0000256" key="7">
    <source>
        <dbReference type="PIRSR" id="PIRSR601834-1"/>
    </source>
</evidence>
<feature type="domain" description="FAD-binding FR-type" evidence="9">
    <location>
        <begin position="61"/>
        <end position="163"/>
    </location>
</feature>
<evidence type="ECO:0000313" key="10">
    <source>
        <dbReference type="EMBL" id="KAK7083903.1"/>
    </source>
</evidence>
<keyword evidence="6 8" id="KW-0520">NAD</keyword>
<evidence type="ECO:0000256" key="3">
    <source>
        <dbReference type="ARBA" id="ARBA00022630"/>
    </source>
</evidence>
<dbReference type="Pfam" id="PF00970">
    <property type="entry name" value="FAD_binding_6"/>
    <property type="match status" value="1"/>
</dbReference>
<evidence type="ECO:0000313" key="11">
    <source>
        <dbReference type="Proteomes" id="UP001381693"/>
    </source>
</evidence>
<feature type="binding site" evidence="7">
    <location>
        <position position="129"/>
    </location>
    <ligand>
        <name>FAD</name>
        <dbReference type="ChEBI" id="CHEBI:57692"/>
    </ligand>
</feature>
<dbReference type="PRINTS" id="PR00406">
    <property type="entry name" value="CYTB5RDTASE"/>
</dbReference>
<dbReference type="InterPro" id="IPR017938">
    <property type="entry name" value="Riboflavin_synthase-like_b-brl"/>
</dbReference>
<name>A0AAN9ACZ2_HALRR</name>
<evidence type="ECO:0000256" key="4">
    <source>
        <dbReference type="ARBA" id="ARBA00022827"/>
    </source>
</evidence>
<dbReference type="GO" id="GO:0090524">
    <property type="term" value="F:cytochrome-b5 reductase activity, acting on NADH"/>
    <property type="evidence" value="ECO:0007669"/>
    <property type="project" value="UniProtKB-EC"/>
</dbReference>
<dbReference type="InterPro" id="IPR019180">
    <property type="entry name" value="Oxidoreductase-like_N"/>
</dbReference>
<proteinExistence type="inferred from homology"/>
<dbReference type="PROSITE" id="PS51384">
    <property type="entry name" value="FAD_FR"/>
    <property type="match status" value="1"/>
</dbReference>
<feature type="binding site" evidence="7">
    <location>
        <position position="114"/>
    </location>
    <ligand>
        <name>FAD</name>
        <dbReference type="ChEBI" id="CHEBI:57692"/>
    </ligand>
</feature>
<dbReference type="Pfam" id="PF00175">
    <property type="entry name" value="NAD_binding_1"/>
    <property type="match status" value="1"/>
</dbReference>
<keyword evidence="11" id="KW-1185">Reference proteome</keyword>
<dbReference type="InterPro" id="IPR017927">
    <property type="entry name" value="FAD-bd_FR_type"/>
</dbReference>
<evidence type="ECO:0000256" key="5">
    <source>
        <dbReference type="ARBA" id="ARBA00023002"/>
    </source>
</evidence>
<dbReference type="EMBL" id="JAXCGZ010002431">
    <property type="protein sequence ID" value="KAK7083903.1"/>
    <property type="molecule type" value="Genomic_DNA"/>
</dbReference>
<keyword evidence="4 7" id="KW-0274">FAD</keyword>
<protein>
    <recommendedName>
        <fullName evidence="8">NADH-cytochrome b5 reductase</fullName>
        <ecNumber evidence="8">1.6.2.2</ecNumber>
    </recommendedName>
</protein>
<dbReference type="SUPFAM" id="SSF52343">
    <property type="entry name" value="Ferredoxin reductase-like, C-terminal NADP-linked domain"/>
    <property type="match status" value="1"/>
</dbReference>
<accession>A0AAN9ACZ2</accession>
<dbReference type="Gene3D" id="3.40.50.80">
    <property type="entry name" value="Nucleotide-binding domain of ferredoxin-NADP reductase (FNR) module"/>
    <property type="match status" value="1"/>
</dbReference>
<evidence type="ECO:0000259" key="9">
    <source>
        <dbReference type="PROSITE" id="PS51384"/>
    </source>
</evidence>
<dbReference type="Pfam" id="PF09791">
    <property type="entry name" value="Oxidored-like"/>
    <property type="match status" value="1"/>
</dbReference>
<dbReference type="InterPro" id="IPR008333">
    <property type="entry name" value="Cbr1-like_FAD-bd_dom"/>
</dbReference>
<dbReference type="SUPFAM" id="SSF63380">
    <property type="entry name" value="Riboflavin synthase domain-like"/>
    <property type="match status" value="1"/>
</dbReference>
<evidence type="ECO:0000256" key="8">
    <source>
        <dbReference type="RuleBase" id="RU361226"/>
    </source>
</evidence>
<evidence type="ECO:0000256" key="2">
    <source>
        <dbReference type="ARBA" id="ARBA00006105"/>
    </source>
</evidence>
<dbReference type="EC" id="1.6.2.2" evidence="8"/>
<dbReference type="Proteomes" id="UP001381693">
    <property type="component" value="Unassembled WGS sequence"/>
</dbReference>
<dbReference type="PRINTS" id="PR00371">
    <property type="entry name" value="FPNCR"/>
</dbReference>
<sequence>MSDLLPAKPIAPLPSDCCGTGCCPCVHDIYEQDLKNWKKLCETLQNGGVEHDPTLRVIYPDKWTDFKIIQIERTSPTCFKYVFELEESECLGMDIGQHVIIKQMINGRSISRQYSPVSDIKQRGTFEILIKIYPKGKFTQIVKEWKVSDLIPMRGPFGNFTYVENRYKRMVILAAGTGIAPVYQIIQRVVENENDITLITLIYASKSFSEILLRNELLSLCQFWNFKLHHYLSCEDDLSQKKYNETVTNKRLTKDNVTKELLEGDVKSTLVLICGTKSFDKDMINAAKNANVDEENIFKF</sequence>
<feature type="binding site" evidence="7">
    <location>
        <position position="137"/>
    </location>
    <ligand>
        <name>FAD</name>
        <dbReference type="ChEBI" id="CHEBI:57692"/>
    </ligand>
</feature>